<name>A0A2X2VPL8_CHRJE</name>
<dbReference type="Proteomes" id="UP000199426">
    <property type="component" value="Unassembled WGS sequence"/>
</dbReference>
<evidence type="ECO:0000313" key="2">
    <source>
        <dbReference type="EMBL" id="SQB27123.1"/>
    </source>
</evidence>
<dbReference type="AlphaFoldDB" id="A0A2X2VPL8"/>
<reference evidence="2 4" key="2">
    <citation type="submission" date="2018-06" db="EMBL/GenBank/DDBJ databases">
        <authorList>
            <consortium name="Pathogen Informatics"/>
            <person name="Doyle S."/>
        </authorList>
    </citation>
    <scope>NUCLEOTIDE SEQUENCE [LARGE SCALE GENOMIC DNA]</scope>
    <source>
        <strain evidence="2 4">NCTC13492</strain>
    </source>
</reference>
<proteinExistence type="predicted"/>
<reference evidence="1 3" key="1">
    <citation type="submission" date="2016-10" db="EMBL/GenBank/DDBJ databases">
        <authorList>
            <person name="Varghese N."/>
            <person name="Submissions S."/>
        </authorList>
    </citation>
    <scope>NUCLEOTIDE SEQUENCE [LARGE SCALE GENOMIC DNA]</scope>
    <source>
        <strain evidence="1 3">DSM 19299</strain>
    </source>
</reference>
<evidence type="ECO:0000313" key="1">
    <source>
        <dbReference type="EMBL" id="SDI96816.1"/>
    </source>
</evidence>
<dbReference type="STRING" id="445960.SAMN05421542_2418"/>
<organism evidence="2 4">
    <name type="scientific">Chryseobacterium jejuense</name>
    <dbReference type="NCBI Taxonomy" id="445960"/>
    <lineage>
        <taxon>Bacteria</taxon>
        <taxon>Pseudomonadati</taxon>
        <taxon>Bacteroidota</taxon>
        <taxon>Flavobacteriia</taxon>
        <taxon>Flavobacteriales</taxon>
        <taxon>Weeksellaceae</taxon>
        <taxon>Chryseobacterium group</taxon>
        <taxon>Chryseobacterium</taxon>
    </lineage>
</organism>
<dbReference type="EMBL" id="FNEG01000003">
    <property type="protein sequence ID" value="SDI96816.1"/>
    <property type="molecule type" value="Genomic_DNA"/>
</dbReference>
<sequence length="29" mass="3651">MFFLSCRETEDYLLLIDEYYFDVVNDKIR</sequence>
<accession>A0A2X2VPL8</accession>
<dbReference type="EMBL" id="UAWB01000002">
    <property type="protein sequence ID" value="SQB27123.1"/>
    <property type="molecule type" value="Genomic_DNA"/>
</dbReference>
<gene>
    <name evidence="2" type="ORF">NCTC13492_00803</name>
    <name evidence="1" type="ORF">SAMN05421542_2418</name>
</gene>
<evidence type="ECO:0000313" key="4">
    <source>
        <dbReference type="Proteomes" id="UP000251670"/>
    </source>
</evidence>
<dbReference type="Proteomes" id="UP000251670">
    <property type="component" value="Unassembled WGS sequence"/>
</dbReference>
<keyword evidence="3" id="KW-1185">Reference proteome</keyword>
<protein>
    <submittedName>
        <fullName evidence="2">Uncharacterized protein</fullName>
    </submittedName>
</protein>
<evidence type="ECO:0000313" key="3">
    <source>
        <dbReference type="Proteomes" id="UP000199426"/>
    </source>
</evidence>